<comment type="subcellular location">
    <subcellularLocation>
        <location evidence="1">Virion</location>
    </subcellularLocation>
</comment>
<organism evidence="3 4">
    <name type="scientific">Leclercia adecarboxylata</name>
    <dbReference type="NCBI Taxonomy" id="83655"/>
    <lineage>
        <taxon>Bacteria</taxon>
        <taxon>Pseudomonadati</taxon>
        <taxon>Pseudomonadota</taxon>
        <taxon>Gammaproteobacteria</taxon>
        <taxon>Enterobacterales</taxon>
        <taxon>Enterobacteriaceae</taxon>
        <taxon>Leclercia</taxon>
    </lineage>
</organism>
<name>A0A4U9HQX5_9ENTR</name>
<proteinExistence type="predicted"/>
<evidence type="ECO:0000313" key="4">
    <source>
        <dbReference type="Proteomes" id="UP000310719"/>
    </source>
</evidence>
<dbReference type="InterPro" id="IPR054612">
    <property type="entry name" value="Phage_capsid-like_C"/>
</dbReference>
<accession>A0A4U9HQX5</accession>
<reference evidence="3 4" key="1">
    <citation type="submission" date="2019-05" db="EMBL/GenBank/DDBJ databases">
        <authorList>
            <consortium name="Pathogen Informatics"/>
        </authorList>
    </citation>
    <scope>NUCLEOTIDE SEQUENCE [LARGE SCALE GENOMIC DNA]</scope>
    <source>
        <strain evidence="3 4">NCTC13032</strain>
    </source>
</reference>
<gene>
    <name evidence="3" type="ORF">NCTC13032_02735</name>
</gene>
<dbReference type="AlphaFoldDB" id="A0A4U9HQX5"/>
<protein>
    <submittedName>
        <fullName evidence="3">Phage major capsid protein, HK97 family</fullName>
    </submittedName>
</protein>
<dbReference type="Proteomes" id="UP000310719">
    <property type="component" value="Chromosome"/>
</dbReference>
<evidence type="ECO:0000313" key="3">
    <source>
        <dbReference type="EMBL" id="VTP66832.1"/>
    </source>
</evidence>
<evidence type="ECO:0000256" key="1">
    <source>
        <dbReference type="ARBA" id="ARBA00004328"/>
    </source>
</evidence>
<dbReference type="SUPFAM" id="SSF56563">
    <property type="entry name" value="Major capsid protein gp5"/>
    <property type="match status" value="1"/>
</dbReference>
<evidence type="ECO:0000259" key="2">
    <source>
        <dbReference type="Pfam" id="PF05065"/>
    </source>
</evidence>
<sequence>MVATEAAAFQGKFLTGAFNAAAQLFDREDANVVISTENADDFEKNMISIRCEERLALAVKRPEAFIYGAFTAPAAGGGA</sequence>
<dbReference type="Gene3D" id="3.30.2400.10">
    <property type="entry name" value="Major capsid protein gp5"/>
    <property type="match status" value="1"/>
</dbReference>
<dbReference type="EMBL" id="LR590464">
    <property type="protein sequence ID" value="VTP66832.1"/>
    <property type="molecule type" value="Genomic_DNA"/>
</dbReference>
<feature type="domain" description="Phage capsid-like C-terminal" evidence="2">
    <location>
        <begin position="4"/>
        <end position="69"/>
    </location>
</feature>
<dbReference type="InterPro" id="IPR024455">
    <property type="entry name" value="Phage_capsid"/>
</dbReference>
<dbReference type="Pfam" id="PF05065">
    <property type="entry name" value="Phage_capsid"/>
    <property type="match status" value="1"/>
</dbReference>
<dbReference type="NCBIfam" id="TIGR01554">
    <property type="entry name" value="major_cap_HK97"/>
    <property type="match status" value="1"/>
</dbReference>